<name>A0ABR1CMD7_NECAM</name>
<organism evidence="2 3">
    <name type="scientific">Necator americanus</name>
    <name type="common">Human hookworm</name>
    <dbReference type="NCBI Taxonomy" id="51031"/>
    <lineage>
        <taxon>Eukaryota</taxon>
        <taxon>Metazoa</taxon>
        <taxon>Ecdysozoa</taxon>
        <taxon>Nematoda</taxon>
        <taxon>Chromadorea</taxon>
        <taxon>Rhabditida</taxon>
        <taxon>Rhabditina</taxon>
        <taxon>Rhabditomorpha</taxon>
        <taxon>Strongyloidea</taxon>
        <taxon>Ancylostomatidae</taxon>
        <taxon>Bunostominae</taxon>
        <taxon>Necator</taxon>
    </lineage>
</organism>
<sequence>MVESEGRSVNSEWDSLSLEETTSLGRPYPIIDIPQIIHTSPSALSINGRGISLGDRLDAFNGQQTYLRVPGHSGRTSPSVASNLSEPESCIDDTRYDDDDVGMGEYLFDFLVY</sequence>
<accession>A0ABR1CMD7</accession>
<gene>
    <name evidence="2" type="primary">Necator_chrII.g8224</name>
    <name evidence="2" type="ORF">RB195_020430</name>
</gene>
<reference evidence="2 3" key="1">
    <citation type="submission" date="2023-08" db="EMBL/GenBank/DDBJ databases">
        <title>A Necator americanus chromosomal reference genome.</title>
        <authorList>
            <person name="Ilik V."/>
            <person name="Petrzelkova K.J."/>
            <person name="Pardy F."/>
            <person name="Fuh T."/>
            <person name="Niatou-Singa F.S."/>
            <person name="Gouil Q."/>
            <person name="Baker L."/>
            <person name="Ritchie M.E."/>
            <person name="Jex A.R."/>
            <person name="Gazzola D."/>
            <person name="Li H."/>
            <person name="Toshio Fujiwara R."/>
            <person name="Zhan B."/>
            <person name="Aroian R.V."/>
            <person name="Pafco B."/>
            <person name="Schwarz E.M."/>
        </authorList>
    </citation>
    <scope>NUCLEOTIDE SEQUENCE [LARGE SCALE GENOMIC DNA]</scope>
    <source>
        <strain evidence="2 3">Aroian</strain>
        <tissue evidence="2">Whole animal</tissue>
    </source>
</reference>
<comment type="caution">
    <text evidence="2">The sequence shown here is derived from an EMBL/GenBank/DDBJ whole genome shotgun (WGS) entry which is preliminary data.</text>
</comment>
<evidence type="ECO:0000313" key="2">
    <source>
        <dbReference type="EMBL" id="KAK6738311.1"/>
    </source>
</evidence>
<evidence type="ECO:0000256" key="1">
    <source>
        <dbReference type="SAM" id="MobiDB-lite"/>
    </source>
</evidence>
<feature type="compositionally biased region" description="Polar residues" evidence="1">
    <location>
        <begin position="74"/>
        <end position="86"/>
    </location>
</feature>
<evidence type="ECO:0000313" key="3">
    <source>
        <dbReference type="Proteomes" id="UP001303046"/>
    </source>
</evidence>
<protein>
    <submittedName>
        <fullName evidence="2">Uncharacterized protein</fullName>
    </submittedName>
</protein>
<proteinExistence type="predicted"/>
<dbReference type="EMBL" id="JAVFWL010000002">
    <property type="protein sequence ID" value="KAK6738311.1"/>
    <property type="molecule type" value="Genomic_DNA"/>
</dbReference>
<dbReference type="Proteomes" id="UP001303046">
    <property type="component" value="Unassembled WGS sequence"/>
</dbReference>
<feature type="region of interest" description="Disordered" evidence="1">
    <location>
        <begin position="68"/>
        <end position="96"/>
    </location>
</feature>
<keyword evidence="3" id="KW-1185">Reference proteome</keyword>